<dbReference type="SMART" id="SM00898">
    <property type="entry name" value="Fapy_DNA_glyco"/>
    <property type="match status" value="1"/>
</dbReference>
<dbReference type="InterPro" id="IPR035937">
    <property type="entry name" value="FPG_N"/>
</dbReference>
<dbReference type="GO" id="GO:0003684">
    <property type="term" value="F:damaged DNA binding"/>
    <property type="evidence" value="ECO:0007669"/>
    <property type="project" value="InterPro"/>
</dbReference>
<feature type="domain" description="FPG-type" evidence="14">
    <location>
        <begin position="225"/>
        <end position="259"/>
    </location>
</feature>
<dbReference type="Proteomes" id="UP000184221">
    <property type="component" value="Unassembled WGS sequence"/>
</dbReference>
<dbReference type="Pfam" id="PF01149">
    <property type="entry name" value="Fapy_DNA_glyco"/>
    <property type="match status" value="1"/>
</dbReference>
<keyword evidence="12" id="KW-0326">Glycosidase</keyword>
<comment type="similarity">
    <text evidence="2">Belongs to the FPG family.</text>
</comment>
<keyword evidence="8" id="KW-0238">DNA-binding</keyword>
<keyword evidence="17" id="KW-1185">Reference proteome</keyword>
<keyword evidence="6" id="KW-0378">Hydrolase</keyword>
<reference evidence="16 17" key="1">
    <citation type="submission" date="2016-11" db="EMBL/GenBank/DDBJ databases">
        <authorList>
            <person name="Jaros S."/>
            <person name="Januszkiewicz K."/>
            <person name="Wedrychowicz H."/>
        </authorList>
    </citation>
    <scope>NUCLEOTIDE SEQUENCE [LARGE SCALE GENOMIC DNA]</scope>
    <source>
        <strain evidence="16 17">DSM 29431</strain>
    </source>
</reference>
<dbReference type="Pfam" id="PF06831">
    <property type="entry name" value="H2TH"/>
    <property type="match status" value="1"/>
</dbReference>
<keyword evidence="4" id="KW-0227">DNA damage</keyword>
<dbReference type="SUPFAM" id="SSF46946">
    <property type="entry name" value="S13-like H2TH domain"/>
    <property type="match status" value="1"/>
</dbReference>
<dbReference type="SUPFAM" id="SSF57716">
    <property type="entry name" value="Glucocorticoid receptor-like (DNA-binding domain)"/>
    <property type="match status" value="1"/>
</dbReference>
<accession>A0A1M5UV47</accession>
<dbReference type="GO" id="GO:0016829">
    <property type="term" value="F:lyase activity"/>
    <property type="evidence" value="ECO:0007669"/>
    <property type="project" value="UniProtKB-KW"/>
</dbReference>
<proteinExistence type="inferred from homology"/>
<evidence type="ECO:0000256" key="9">
    <source>
        <dbReference type="ARBA" id="ARBA00023204"/>
    </source>
</evidence>
<dbReference type="RefSeq" id="WP_072778341.1">
    <property type="nucleotide sequence ID" value="NZ_FQXC01000003.1"/>
</dbReference>
<keyword evidence="9" id="KW-0234">DNA repair</keyword>
<evidence type="ECO:0000256" key="10">
    <source>
        <dbReference type="ARBA" id="ARBA00023239"/>
    </source>
</evidence>
<dbReference type="PROSITE" id="PS51066">
    <property type="entry name" value="ZF_FPG_2"/>
    <property type="match status" value="1"/>
</dbReference>
<dbReference type="OrthoDB" id="5657047at2"/>
<evidence type="ECO:0000256" key="11">
    <source>
        <dbReference type="ARBA" id="ARBA00023268"/>
    </source>
</evidence>
<evidence type="ECO:0000256" key="5">
    <source>
        <dbReference type="ARBA" id="ARBA00022771"/>
    </source>
</evidence>
<evidence type="ECO:0000256" key="12">
    <source>
        <dbReference type="ARBA" id="ARBA00023295"/>
    </source>
</evidence>
<evidence type="ECO:0000256" key="6">
    <source>
        <dbReference type="ARBA" id="ARBA00022801"/>
    </source>
</evidence>
<evidence type="ECO:0000313" key="17">
    <source>
        <dbReference type="Proteomes" id="UP000184221"/>
    </source>
</evidence>
<keyword evidence="11" id="KW-0511">Multifunctional enzyme</keyword>
<sequence>MPELPECEAARKRIADGALNRTIEGFSLGEVSHVELPSEEDRARFIGTQFTRTRRHGKYIFIGSKDGPWLHIHLGMAGSVRVMENDADLADYIRFTVEFEGGTRLHFRDPRKFGKVTVVEDVDDFIADKGLGPDALEIGDNAFADTIGKTRGAVKSALLSQKKLAGVGNLWADETLYRTGIDPDATANTLEQAKVSEMHANMQSILQAVVDTNATYAKLPDDWLIHHREEGEACSRCDGTIAKKTVGGRTSYYCPEHQAGAS</sequence>
<dbReference type="Gene3D" id="3.20.190.10">
    <property type="entry name" value="MutM-like, N-terminal"/>
    <property type="match status" value="1"/>
</dbReference>
<keyword evidence="7" id="KW-0862">Zinc</keyword>
<keyword evidence="5 13" id="KW-0863">Zinc-finger</keyword>
<dbReference type="SUPFAM" id="SSF81624">
    <property type="entry name" value="N-terminal domain of MutM-like DNA repair proteins"/>
    <property type="match status" value="1"/>
</dbReference>
<comment type="catalytic activity">
    <reaction evidence="1">
        <text>Hydrolysis of DNA containing ring-opened 7-methylguanine residues, releasing 2,6-diamino-4-hydroxy-5-(N-methyl)formamidopyrimidine.</text>
        <dbReference type="EC" id="3.2.2.23"/>
    </reaction>
</comment>
<protein>
    <submittedName>
        <fullName evidence="16">Formamidopyrimidine-DNA glycosylase</fullName>
    </submittedName>
</protein>
<evidence type="ECO:0000313" key="16">
    <source>
        <dbReference type="EMBL" id="SHH66872.1"/>
    </source>
</evidence>
<evidence type="ECO:0000256" key="1">
    <source>
        <dbReference type="ARBA" id="ARBA00001668"/>
    </source>
</evidence>
<keyword evidence="10" id="KW-0456">Lyase</keyword>
<evidence type="ECO:0000259" key="15">
    <source>
        <dbReference type="PROSITE" id="PS51068"/>
    </source>
</evidence>
<evidence type="ECO:0000256" key="7">
    <source>
        <dbReference type="ARBA" id="ARBA00022833"/>
    </source>
</evidence>
<gene>
    <name evidence="16" type="ORF">SAMN05443551_2815</name>
</gene>
<dbReference type="GO" id="GO:0003906">
    <property type="term" value="F:DNA-(apurinic or apyrimidinic site) endonuclease activity"/>
    <property type="evidence" value="ECO:0007669"/>
    <property type="project" value="InterPro"/>
</dbReference>
<dbReference type="InterPro" id="IPR010979">
    <property type="entry name" value="Ribosomal_uS13-like_H2TH"/>
</dbReference>
<dbReference type="PANTHER" id="PTHR22993">
    <property type="entry name" value="FORMAMIDOPYRIMIDINE-DNA GLYCOSYLASE"/>
    <property type="match status" value="1"/>
</dbReference>
<dbReference type="STRING" id="996342.SAMN05443551_2815"/>
<feature type="domain" description="Formamidopyrimidine-DNA glycosylase catalytic" evidence="15">
    <location>
        <begin position="2"/>
        <end position="114"/>
    </location>
</feature>
<dbReference type="GO" id="GO:0008270">
    <property type="term" value="F:zinc ion binding"/>
    <property type="evidence" value="ECO:0007669"/>
    <property type="project" value="UniProtKB-KW"/>
</dbReference>
<evidence type="ECO:0000256" key="4">
    <source>
        <dbReference type="ARBA" id="ARBA00022763"/>
    </source>
</evidence>
<dbReference type="AlphaFoldDB" id="A0A1M5UV47"/>
<dbReference type="SMART" id="SM01232">
    <property type="entry name" value="H2TH"/>
    <property type="match status" value="1"/>
</dbReference>
<dbReference type="PANTHER" id="PTHR22993:SF9">
    <property type="entry name" value="FORMAMIDOPYRIMIDINE-DNA GLYCOSYLASE"/>
    <property type="match status" value="1"/>
</dbReference>
<dbReference type="InterPro" id="IPR015886">
    <property type="entry name" value="H2TH_FPG"/>
</dbReference>
<evidence type="ECO:0000256" key="2">
    <source>
        <dbReference type="ARBA" id="ARBA00009409"/>
    </source>
</evidence>
<evidence type="ECO:0000256" key="3">
    <source>
        <dbReference type="ARBA" id="ARBA00022723"/>
    </source>
</evidence>
<organism evidence="16 17">
    <name type="scientific">Marivita hallyeonensis</name>
    <dbReference type="NCBI Taxonomy" id="996342"/>
    <lineage>
        <taxon>Bacteria</taxon>
        <taxon>Pseudomonadati</taxon>
        <taxon>Pseudomonadota</taxon>
        <taxon>Alphaproteobacteria</taxon>
        <taxon>Rhodobacterales</taxon>
        <taxon>Roseobacteraceae</taxon>
        <taxon>Marivita</taxon>
    </lineage>
</organism>
<evidence type="ECO:0000256" key="8">
    <source>
        <dbReference type="ARBA" id="ARBA00023125"/>
    </source>
</evidence>
<dbReference type="GO" id="GO:0006284">
    <property type="term" value="P:base-excision repair"/>
    <property type="evidence" value="ECO:0007669"/>
    <property type="project" value="InterPro"/>
</dbReference>
<evidence type="ECO:0000259" key="14">
    <source>
        <dbReference type="PROSITE" id="PS51066"/>
    </source>
</evidence>
<dbReference type="Gene3D" id="1.10.8.50">
    <property type="match status" value="1"/>
</dbReference>
<dbReference type="EMBL" id="FQXC01000003">
    <property type="protein sequence ID" value="SHH66872.1"/>
    <property type="molecule type" value="Genomic_DNA"/>
</dbReference>
<keyword evidence="3" id="KW-0479">Metal-binding</keyword>
<dbReference type="GO" id="GO:0008534">
    <property type="term" value="F:oxidized purine nucleobase lesion DNA N-glycosylase activity"/>
    <property type="evidence" value="ECO:0007669"/>
    <property type="project" value="UniProtKB-EC"/>
</dbReference>
<evidence type="ECO:0000256" key="13">
    <source>
        <dbReference type="PROSITE-ProRule" id="PRU00391"/>
    </source>
</evidence>
<dbReference type="PROSITE" id="PS51068">
    <property type="entry name" value="FPG_CAT"/>
    <property type="match status" value="1"/>
</dbReference>
<name>A0A1M5UV47_9RHOB</name>
<dbReference type="InterPro" id="IPR000214">
    <property type="entry name" value="Znf_DNA_glyclase/AP_lyase"/>
</dbReference>
<dbReference type="InterPro" id="IPR012319">
    <property type="entry name" value="FPG_cat"/>
</dbReference>